<reference evidence="3" key="1">
    <citation type="submission" date="2016-02" db="EMBL/GenBank/DDBJ databases">
        <title>Draft genome sequence of Microdochium bolleyi, a fungal endophyte of beachgrass.</title>
        <authorList>
            <consortium name="DOE Joint Genome Institute"/>
            <person name="David A.S."/>
            <person name="May G."/>
            <person name="Haridas S."/>
            <person name="Lim J."/>
            <person name="Wang M."/>
            <person name="Labutti K."/>
            <person name="Lipzen A."/>
            <person name="Barry K."/>
            <person name="Grigoriev I.V."/>
        </authorList>
    </citation>
    <scope>NUCLEOTIDE SEQUENCE [LARGE SCALE GENOMIC DNA]</scope>
    <source>
        <strain evidence="3">J235TASD1</strain>
    </source>
</reference>
<evidence type="ECO:0000256" key="1">
    <source>
        <dbReference type="SAM" id="MobiDB-lite"/>
    </source>
</evidence>
<proteinExistence type="predicted"/>
<evidence type="ECO:0000313" key="3">
    <source>
        <dbReference type="Proteomes" id="UP000070501"/>
    </source>
</evidence>
<dbReference type="AlphaFoldDB" id="A0A136JBT0"/>
<dbReference type="Proteomes" id="UP000070501">
    <property type="component" value="Unassembled WGS sequence"/>
</dbReference>
<sequence length="357" mass="38848">MTRVSGFGHVIASCNLITRQAVEAVSWATVRAVSRTLPWRKYHEPQARDQSKETALPGLRRITCSAAPRTQQGTRLSLRISHHRIVVITTLTMQGPGAKSRNNLKPEHICTPLGSKPASCRSMDTLVTSPCKVRCGERSSPRGLAQLAWYGGSLSLLSMLPRPLARVHGRISSPPDPCIICAKSYPIHKSTCNLSSFSYLRVASNQEPSHQPETMCARYQNDSSHGNLIVVSSAMIRSSSVTTAPCSELLRLCSKMRTRIRQASSTPYVDTTQFFGRVSVFTAVGGDHSSWMRTALAGTLGRNAASPERKAVKPAGSCYQAEAEWPIGNSQSRAGQSDDEEVPARDDVRAPTMGQDS</sequence>
<gene>
    <name evidence="2" type="ORF">Micbo1qcDRAFT_173414</name>
</gene>
<dbReference type="EMBL" id="KQ964247">
    <property type="protein sequence ID" value="KXJ94629.1"/>
    <property type="molecule type" value="Genomic_DNA"/>
</dbReference>
<name>A0A136JBT0_9PEZI</name>
<accession>A0A136JBT0</accession>
<keyword evidence="3" id="KW-1185">Reference proteome</keyword>
<dbReference type="InParanoid" id="A0A136JBT0"/>
<organism evidence="2 3">
    <name type="scientific">Microdochium bolleyi</name>
    <dbReference type="NCBI Taxonomy" id="196109"/>
    <lineage>
        <taxon>Eukaryota</taxon>
        <taxon>Fungi</taxon>
        <taxon>Dikarya</taxon>
        <taxon>Ascomycota</taxon>
        <taxon>Pezizomycotina</taxon>
        <taxon>Sordariomycetes</taxon>
        <taxon>Xylariomycetidae</taxon>
        <taxon>Xylariales</taxon>
        <taxon>Microdochiaceae</taxon>
        <taxon>Microdochium</taxon>
    </lineage>
</organism>
<evidence type="ECO:0000313" key="2">
    <source>
        <dbReference type="EMBL" id="KXJ94629.1"/>
    </source>
</evidence>
<feature type="region of interest" description="Disordered" evidence="1">
    <location>
        <begin position="323"/>
        <end position="357"/>
    </location>
</feature>
<protein>
    <submittedName>
        <fullName evidence="2">Uncharacterized protein</fullName>
    </submittedName>
</protein>